<evidence type="ECO:0000256" key="6">
    <source>
        <dbReference type="ARBA" id="ARBA00022989"/>
    </source>
</evidence>
<evidence type="ECO:0000256" key="1">
    <source>
        <dbReference type="ARBA" id="ARBA00004211"/>
    </source>
</evidence>
<keyword evidence="8 10" id="KW-0472">Membrane</keyword>
<comment type="similarity">
    <text evidence="2">Belongs to the syntaxin family.</text>
</comment>
<evidence type="ECO:0000256" key="8">
    <source>
        <dbReference type="ARBA" id="ARBA00023136"/>
    </source>
</evidence>
<evidence type="ECO:0000256" key="2">
    <source>
        <dbReference type="ARBA" id="ARBA00009063"/>
    </source>
</evidence>
<dbReference type="Proteomes" id="UP000509704">
    <property type="component" value="Chromosome 6"/>
</dbReference>
<dbReference type="InterPro" id="IPR019529">
    <property type="entry name" value="Syntaxin-18_N"/>
</dbReference>
<dbReference type="InterPro" id="IPR000727">
    <property type="entry name" value="T_SNARE_dom"/>
</dbReference>
<proteinExistence type="inferred from homology"/>
<dbReference type="Gene3D" id="1.20.5.110">
    <property type="match status" value="1"/>
</dbReference>
<evidence type="ECO:0000313" key="13">
    <source>
        <dbReference type="Proteomes" id="UP000509704"/>
    </source>
</evidence>
<protein>
    <recommendedName>
        <fullName evidence="11">t-SNARE coiled-coil homology domain-containing protein</fullName>
    </recommendedName>
</protein>
<evidence type="ECO:0000256" key="3">
    <source>
        <dbReference type="ARBA" id="ARBA00022448"/>
    </source>
</evidence>
<dbReference type="PROSITE" id="PS50192">
    <property type="entry name" value="T_SNARE"/>
    <property type="match status" value="1"/>
</dbReference>
<dbReference type="SUPFAM" id="SSF58038">
    <property type="entry name" value="SNARE fusion complex"/>
    <property type="match status" value="1"/>
</dbReference>
<evidence type="ECO:0000256" key="9">
    <source>
        <dbReference type="SAM" id="Coils"/>
    </source>
</evidence>
<dbReference type="GeneID" id="59237824"/>
<dbReference type="SMART" id="SM00397">
    <property type="entry name" value="t_SNARE"/>
    <property type="match status" value="1"/>
</dbReference>
<accession>A0A7H9B6V6</accession>
<keyword evidence="5" id="KW-0653">Protein transport</keyword>
<dbReference type="PANTHER" id="PTHR15959:SF0">
    <property type="entry name" value="SYNTAXIN-18"/>
    <property type="match status" value="1"/>
</dbReference>
<feature type="transmembrane region" description="Helical" evidence="10">
    <location>
        <begin position="315"/>
        <end position="333"/>
    </location>
</feature>
<dbReference type="GO" id="GO:0006890">
    <property type="term" value="P:retrograde vesicle-mediated transport, Golgi to endoplasmic reticulum"/>
    <property type="evidence" value="ECO:0007669"/>
    <property type="project" value="TreeGrafter"/>
</dbReference>
<evidence type="ECO:0000256" key="5">
    <source>
        <dbReference type="ARBA" id="ARBA00022927"/>
    </source>
</evidence>
<dbReference type="RefSeq" id="XP_037145791.1">
    <property type="nucleotide sequence ID" value="XM_037289896.1"/>
</dbReference>
<organism evidence="12 13">
    <name type="scientific">Zygotorulaspora mrakii</name>
    <name type="common">Zygosaccharomyces mrakii</name>
    <dbReference type="NCBI Taxonomy" id="42260"/>
    <lineage>
        <taxon>Eukaryota</taxon>
        <taxon>Fungi</taxon>
        <taxon>Dikarya</taxon>
        <taxon>Ascomycota</taxon>
        <taxon>Saccharomycotina</taxon>
        <taxon>Saccharomycetes</taxon>
        <taxon>Saccharomycetales</taxon>
        <taxon>Saccharomycetaceae</taxon>
        <taxon>Zygotorulaspora</taxon>
    </lineage>
</organism>
<keyword evidence="13" id="KW-1185">Reference proteome</keyword>
<evidence type="ECO:0000256" key="7">
    <source>
        <dbReference type="ARBA" id="ARBA00023054"/>
    </source>
</evidence>
<evidence type="ECO:0000259" key="11">
    <source>
        <dbReference type="PROSITE" id="PS50192"/>
    </source>
</evidence>
<reference evidence="12 13" key="1">
    <citation type="submission" date="2020-07" db="EMBL/GenBank/DDBJ databases">
        <title>The yeast mating-type switching endonuclease HO is a domesticated member of an unorthodox homing genetic element family.</title>
        <authorList>
            <person name="Coughlan A.Y."/>
            <person name="Lombardi L."/>
            <person name="Braun-Galleani S."/>
            <person name="Martos A.R."/>
            <person name="Galeote V."/>
            <person name="Bigey F."/>
            <person name="Dequin S."/>
            <person name="Byrne K.P."/>
            <person name="Wolfe K.H."/>
        </authorList>
    </citation>
    <scope>NUCLEOTIDE SEQUENCE [LARGE SCALE GENOMIC DNA]</scope>
    <source>
        <strain evidence="12 13">NRRL Y-6702</strain>
    </source>
</reference>
<comment type="subcellular location">
    <subcellularLocation>
        <location evidence="1">Membrane</location>
        <topology evidence="1">Single-pass type IV membrane protein</topology>
    </subcellularLocation>
</comment>
<dbReference type="Pfam" id="PF10496">
    <property type="entry name" value="Syntaxin-18_N"/>
    <property type="match status" value="1"/>
</dbReference>
<sequence>MTDQTALFRKCVHIVQQSIGNNALETNANQWTNNEEGEYLLKDTFIKESQDLLKVIFELRKVLKLIEPQYFSDTDMSESEKDEFDTELRLQFHRYAQKFRLLQNYEEERQKLITQKFLSGATSMSSFFHSAPKNEKVALFHRTNNEFRLGVLQILSMWLNTVSSQFTSMQQKRLSAQKKFDNLDFNSGLHSPSEMTEAKSVSSISQSHVLESTQEEVKRYEETISMLTQEQLQLLENEHEDLLNQKDEQLKAVGKINKTIVDIVSIQNEISANLQVQSQNINNILDHQDDIEINIKEGNKQLTRAKKAAGRTARMTTYTAIILAIVILFLDYVS</sequence>
<keyword evidence="7 9" id="KW-0175">Coiled coil</keyword>
<evidence type="ECO:0000313" key="12">
    <source>
        <dbReference type="EMBL" id="QLG74066.1"/>
    </source>
</evidence>
<dbReference type="KEGG" id="zmk:HG535_0F05780"/>
<dbReference type="GO" id="GO:0005783">
    <property type="term" value="C:endoplasmic reticulum"/>
    <property type="evidence" value="ECO:0007669"/>
    <property type="project" value="TreeGrafter"/>
</dbReference>
<dbReference type="GO" id="GO:0031201">
    <property type="term" value="C:SNARE complex"/>
    <property type="evidence" value="ECO:0007669"/>
    <property type="project" value="TreeGrafter"/>
</dbReference>
<dbReference type="EMBL" id="CP058609">
    <property type="protein sequence ID" value="QLG74066.1"/>
    <property type="molecule type" value="Genomic_DNA"/>
</dbReference>
<evidence type="ECO:0000256" key="10">
    <source>
        <dbReference type="SAM" id="Phobius"/>
    </source>
</evidence>
<dbReference type="PANTHER" id="PTHR15959">
    <property type="entry name" value="SYNTAXIN-18"/>
    <property type="match status" value="1"/>
</dbReference>
<gene>
    <name evidence="12" type="ORF">HG535_0F05780</name>
</gene>
<dbReference type="GO" id="GO:0015031">
    <property type="term" value="P:protein transport"/>
    <property type="evidence" value="ECO:0007669"/>
    <property type="project" value="UniProtKB-KW"/>
</dbReference>
<dbReference type="OrthoDB" id="342981at2759"/>
<keyword evidence="4 10" id="KW-0812">Transmembrane</keyword>
<name>A0A7H9B6V6_ZYGMR</name>
<keyword evidence="3" id="KW-0813">Transport</keyword>
<feature type="domain" description="T-SNARE coiled-coil homology" evidence="11">
    <location>
        <begin position="243"/>
        <end position="305"/>
    </location>
</feature>
<evidence type="ECO:0000256" key="4">
    <source>
        <dbReference type="ARBA" id="ARBA00022692"/>
    </source>
</evidence>
<feature type="coiled-coil region" evidence="9">
    <location>
        <begin position="210"/>
        <end position="252"/>
    </location>
</feature>
<dbReference type="AlphaFoldDB" id="A0A7H9B6V6"/>
<keyword evidence="6 10" id="KW-1133">Transmembrane helix</keyword>